<dbReference type="Pfam" id="PF00201">
    <property type="entry name" value="UDPGT"/>
    <property type="match status" value="1"/>
</dbReference>
<dbReference type="EMBL" id="NEXC01000017">
    <property type="protein sequence ID" value="PSN83691.1"/>
    <property type="molecule type" value="Genomic_DNA"/>
</dbReference>
<name>A0A2R6AB97_9ARCH</name>
<gene>
    <name evidence="2" type="ORF">B9Q01_03865</name>
</gene>
<protein>
    <recommendedName>
        <fullName evidence="4">Glycosyl transferase family 28 C-terminal domain-containing protein</fullName>
    </recommendedName>
</protein>
<evidence type="ECO:0000313" key="2">
    <source>
        <dbReference type="EMBL" id="PSN83691.1"/>
    </source>
</evidence>
<dbReference type="PANTHER" id="PTHR21015:SF22">
    <property type="entry name" value="GLYCOSYLTRANSFERASE"/>
    <property type="match status" value="1"/>
</dbReference>
<dbReference type="AlphaFoldDB" id="A0A2R6AB97"/>
<dbReference type="InterPro" id="IPR002213">
    <property type="entry name" value="UDP_glucos_trans"/>
</dbReference>
<evidence type="ECO:0000256" key="1">
    <source>
        <dbReference type="ARBA" id="ARBA00006962"/>
    </source>
</evidence>
<dbReference type="SUPFAM" id="SSF53756">
    <property type="entry name" value="UDP-Glycosyltransferase/glycogen phosphorylase"/>
    <property type="match status" value="1"/>
</dbReference>
<reference evidence="2 3" key="1">
    <citation type="submission" date="2017-04" db="EMBL/GenBank/DDBJ databases">
        <title>Novel microbial lineages endemic to geothermal iron-oxide mats fill important gaps in the evolutionary history of Archaea.</title>
        <authorList>
            <person name="Jay Z.J."/>
            <person name="Beam J.P."/>
            <person name="Dlakic M."/>
            <person name="Rusch D.B."/>
            <person name="Kozubal M.A."/>
            <person name="Inskeep W.P."/>
        </authorList>
    </citation>
    <scope>NUCLEOTIDE SEQUENCE [LARGE SCALE GENOMIC DNA]</scope>
    <source>
        <strain evidence="2">OSP_D</strain>
    </source>
</reference>
<comment type="similarity">
    <text evidence="1">Belongs to the glycosyltransferase 28 family.</text>
</comment>
<accession>A0A2R6AB97</accession>
<organism evidence="2 3">
    <name type="scientific">Candidatus Marsarchaeota G1 archaeon OSP_D</name>
    <dbReference type="NCBI Taxonomy" id="1978155"/>
    <lineage>
        <taxon>Archaea</taxon>
        <taxon>Candidatus Marsarchaeota</taxon>
        <taxon>Candidatus Marsarchaeota group 1</taxon>
    </lineage>
</organism>
<dbReference type="PANTHER" id="PTHR21015">
    <property type="entry name" value="UDP-N-ACETYLGLUCOSAMINE--N-ACETYLMURAMYL-(PENTAPEPTIDE) PYROPHOSPHORYL-UNDECAPRENOL N-ACETYLGLUCOSAMINE TRANSFERASE 1"/>
    <property type="match status" value="1"/>
</dbReference>
<proteinExistence type="inferred from homology"/>
<comment type="caution">
    <text evidence="2">The sequence shown here is derived from an EMBL/GenBank/DDBJ whole genome shotgun (WGS) entry which is preliminary data.</text>
</comment>
<dbReference type="Gene3D" id="3.40.50.2000">
    <property type="entry name" value="Glycogen Phosphorylase B"/>
    <property type="match status" value="2"/>
</dbReference>
<sequence length="398" mass="44426">MPAPSDVPKIFIGACGIGLGHVGRMLPVAKILRERGWRVYFSTYGDASNYSINEGFPTIRERELSYGSKSDGSLSLKETFRVFPRVLLSFLSQVEREFSALRALKPNVVLSDSRLSTLIAARALGYPSILVMHEFKMLIPLQGDELPGIGFVKRFFERVALETFGLGWDLADRVLITDFPPPFTVCKPNVVLPEFLWHKATYVGMVSPEKLDISKDTAKKKFGFNEKTIVVYFGLSGLPWERKSMASKLFPLALETSKKGFGVIFSRGEPGGSSAPKREGSVVVYDWIPDRRLAYAAADVFVTVGGQTSVGEALRYGTPMIVIPTPNHTEHDSIGENIQAMGLGLKINFRELESERFFKALEIVLSERFKKRALEAAKNASRYEAVREIVRAIERFVE</sequence>
<dbReference type="Proteomes" id="UP000240880">
    <property type="component" value="Unassembled WGS sequence"/>
</dbReference>
<evidence type="ECO:0008006" key="4">
    <source>
        <dbReference type="Google" id="ProtNLM"/>
    </source>
</evidence>
<evidence type="ECO:0000313" key="3">
    <source>
        <dbReference type="Proteomes" id="UP000240880"/>
    </source>
</evidence>
<dbReference type="GO" id="GO:0008194">
    <property type="term" value="F:UDP-glycosyltransferase activity"/>
    <property type="evidence" value="ECO:0007669"/>
    <property type="project" value="InterPro"/>
</dbReference>